<dbReference type="Proteomes" id="UP000665561">
    <property type="component" value="Unassembled WGS sequence"/>
</dbReference>
<dbReference type="RefSeq" id="WP_161745732.1">
    <property type="nucleotide sequence ID" value="NZ_JAAAMV010000023.1"/>
</dbReference>
<reference evidence="1 2" key="1">
    <citation type="submission" date="2020-01" db="EMBL/GenBank/DDBJ databases">
        <title>Paenibacillus soybeanensis sp. nov. isolated from the nodules of soybean (Glycine max(L.) Merr).</title>
        <authorList>
            <person name="Wang H."/>
        </authorList>
    </citation>
    <scope>NUCLEOTIDE SEQUENCE [LARGE SCALE GENOMIC DNA]</scope>
    <source>
        <strain evidence="1 2">T1</strain>
    </source>
</reference>
<evidence type="ECO:0000313" key="2">
    <source>
        <dbReference type="Proteomes" id="UP000665561"/>
    </source>
</evidence>
<comment type="caution">
    <text evidence="1">The sequence shown here is derived from an EMBL/GenBank/DDBJ whole genome shotgun (WGS) entry which is preliminary data.</text>
</comment>
<accession>A0ABW9XVJ8</accession>
<sequence length="109" mass="12435">MSESALAALYRETVAIMSQLDQGQQEQFEQLIASRERALAELQAGNAVGETDRAIIRELSSYDKKIMKRMQELRDDASMRINKIQVSKLQKRVYDSDAFEGGAFFDKKK</sequence>
<organism evidence="1 2">
    <name type="scientific">Paenibacillus glycinis</name>
    <dbReference type="NCBI Taxonomy" id="2697035"/>
    <lineage>
        <taxon>Bacteria</taxon>
        <taxon>Bacillati</taxon>
        <taxon>Bacillota</taxon>
        <taxon>Bacilli</taxon>
        <taxon>Bacillales</taxon>
        <taxon>Paenibacillaceae</taxon>
        <taxon>Paenibacillus</taxon>
    </lineage>
</organism>
<proteinExistence type="predicted"/>
<evidence type="ECO:0000313" key="1">
    <source>
        <dbReference type="EMBL" id="NBD26708.1"/>
    </source>
</evidence>
<evidence type="ECO:0008006" key="3">
    <source>
        <dbReference type="Google" id="ProtNLM"/>
    </source>
</evidence>
<name>A0ABW9XVJ8_9BACL</name>
<dbReference type="EMBL" id="JAAAMV010000023">
    <property type="protein sequence ID" value="NBD26708.1"/>
    <property type="molecule type" value="Genomic_DNA"/>
</dbReference>
<keyword evidence="2" id="KW-1185">Reference proteome</keyword>
<protein>
    <recommendedName>
        <fullName evidence="3">Flagellar protein FliT</fullName>
    </recommendedName>
</protein>
<gene>
    <name evidence="1" type="ORF">GT019_22775</name>
</gene>